<dbReference type="PANTHER" id="PTHR43233:SF1">
    <property type="entry name" value="FAMILY N-ACETYLTRANSFERASE, PUTATIVE (AFU_ORTHOLOGUE AFUA_6G03350)-RELATED"/>
    <property type="match status" value="1"/>
</dbReference>
<name>A0A1I1TIQ8_9GAMM</name>
<gene>
    <name evidence="2" type="ORF">SAMN02745724_04904</name>
</gene>
<keyword evidence="2" id="KW-0808">Transferase</keyword>
<dbReference type="InterPro" id="IPR000182">
    <property type="entry name" value="GNAT_dom"/>
</dbReference>
<evidence type="ECO:0000313" key="3">
    <source>
        <dbReference type="Proteomes" id="UP000198862"/>
    </source>
</evidence>
<dbReference type="AlphaFoldDB" id="A0A1I1TIQ8"/>
<dbReference type="PROSITE" id="PS51186">
    <property type="entry name" value="GNAT"/>
    <property type="match status" value="1"/>
</dbReference>
<dbReference type="Proteomes" id="UP000198862">
    <property type="component" value="Unassembled WGS sequence"/>
</dbReference>
<evidence type="ECO:0000259" key="1">
    <source>
        <dbReference type="PROSITE" id="PS51186"/>
    </source>
</evidence>
<dbReference type="OrthoDB" id="3216107at2"/>
<dbReference type="Gene3D" id="3.40.630.30">
    <property type="match status" value="1"/>
</dbReference>
<dbReference type="SUPFAM" id="SSF55729">
    <property type="entry name" value="Acyl-CoA N-acyltransferases (Nat)"/>
    <property type="match status" value="1"/>
</dbReference>
<dbReference type="PANTHER" id="PTHR43233">
    <property type="entry name" value="FAMILY N-ACETYLTRANSFERASE, PUTATIVE (AFU_ORTHOLOGUE AFUA_6G03350)-RELATED"/>
    <property type="match status" value="1"/>
</dbReference>
<dbReference type="GO" id="GO:0016747">
    <property type="term" value="F:acyltransferase activity, transferring groups other than amino-acyl groups"/>
    <property type="evidence" value="ECO:0007669"/>
    <property type="project" value="InterPro"/>
</dbReference>
<keyword evidence="3" id="KW-1185">Reference proteome</keyword>
<dbReference type="CDD" id="cd04301">
    <property type="entry name" value="NAT_SF"/>
    <property type="match status" value="1"/>
</dbReference>
<feature type="domain" description="N-acetyltransferase" evidence="1">
    <location>
        <begin position="9"/>
        <end position="135"/>
    </location>
</feature>
<dbReference type="RefSeq" id="WP_091991019.1">
    <property type="nucleotide sequence ID" value="NZ_FOLO01000070.1"/>
</dbReference>
<dbReference type="Pfam" id="PF13508">
    <property type="entry name" value="Acetyltransf_7"/>
    <property type="match status" value="1"/>
</dbReference>
<proteinExistence type="predicted"/>
<dbReference type="STRING" id="1123010.SAMN02745724_04904"/>
<organism evidence="2 3">
    <name type="scientific">Pseudoalteromonas denitrificans DSM 6059</name>
    <dbReference type="NCBI Taxonomy" id="1123010"/>
    <lineage>
        <taxon>Bacteria</taxon>
        <taxon>Pseudomonadati</taxon>
        <taxon>Pseudomonadota</taxon>
        <taxon>Gammaproteobacteria</taxon>
        <taxon>Alteromonadales</taxon>
        <taxon>Pseudoalteromonadaceae</taxon>
        <taxon>Pseudoalteromonas</taxon>
    </lineage>
</organism>
<dbReference type="InterPro" id="IPR053144">
    <property type="entry name" value="Acetyltransferase_Butenolide"/>
</dbReference>
<dbReference type="InterPro" id="IPR016181">
    <property type="entry name" value="Acyl_CoA_acyltransferase"/>
</dbReference>
<reference evidence="2 3" key="1">
    <citation type="submission" date="2016-10" db="EMBL/GenBank/DDBJ databases">
        <authorList>
            <person name="de Groot N.N."/>
        </authorList>
    </citation>
    <scope>NUCLEOTIDE SEQUENCE [LARGE SCALE GENOMIC DNA]</scope>
    <source>
        <strain evidence="2 3">DSM 6059</strain>
    </source>
</reference>
<sequence>MINNYLVSIDKSRLNISEIHDYLCNQSYWAKGRSLAQVKASIENAMCFGIYIQEKQVAFARVVTDTVTFAYLLDVFVFDEYRDQGIGKLLLNSIFEHSKLQSVNWLLRTSDAQGIYKKYGFNVIDNPESYMKKQV</sequence>
<protein>
    <submittedName>
        <fullName evidence="2">Acetyltransferase (GNAT) domain-containing protein</fullName>
    </submittedName>
</protein>
<evidence type="ECO:0000313" key="2">
    <source>
        <dbReference type="EMBL" id="SFD58472.1"/>
    </source>
</evidence>
<accession>A0A1I1TIQ8</accession>
<dbReference type="EMBL" id="FOLO01000070">
    <property type="protein sequence ID" value="SFD58472.1"/>
    <property type="molecule type" value="Genomic_DNA"/>
</dbReference>